<feature type="non-terminal residue" evidence="2">
    <location>
        <position position="1"/>
    </location>
</feature>
<protein>
    <submittedName>
        <fullName evidence="2">Ribonuclease H protein</fullName>
    </submittedName>
</protein>
<dbReference type="InterPro" id="IPR026960">
    <property type="entry name" value="RVT-Znf"/>
</dbReference>
<dbReference type="AlphaFoldDB" id="A0A392P569"/>
<dbReference type="EMBL" id="LXQA010062217">
    <property type="protein sequence ID" value="MCI06550.1"/>
    <property type="molecule type" value="Genomic_DNA"/>
</dbReference>
<sequence length="86" mass="10140">HYYGIVNAHNSEKWRIIWNMDVPPRVKSFLWRTAHHCLPIRDHLATRGIHGNDSCVVCEQLMETQMHTFFACSKAVKCWEKLISMD</sequence>
<name>A0A392P569_9FABA</name>
<accession>A0A392P569</accession>
<evidence type="ECO:0000259" key="1">
    <source>
        <dbReference type="Pfam" id="PF13966"/>
    </source>
</evidence>
<comment type="caution">
    <text evidence="2">The sequence shown here is derived from an EMBL/GenBank/DDBJ whole genome shotgun (WGS) entry which is preliminary data.</text>
</comment>
<evidence type="ECO:0000313" key="3">
    <source>
        <dbReference type="Proteomes" id="UP000265520"/>
    </source>
</evidence>
<evidence type="ECO:0000313" key="2">
    <source>
        <dbReference type="EMBL" id="MCI06550.1"/>
    </source>
</evidence>
<dbReference type="Proteomes" id="UP000265520">
    <property type="component" value="Unassembled WGS sequence"/>
</dbReference>
<organism evidence="2 3">
    <name type="scientific">Trifolium medium</name>
    <dbReference type="NCBI Taxonomy" id="97028"/>
    <lineage>
        <taxon>Eukaryota</taxon>
        <taxon>Viridiplantae</taxon>
        <taxon>Streptophyta</taxon>
        <taxon>Embryophyta</taxon>
        <taxon>Tracheophyta</taxon>
        <taxon>Spermatophyta</taxon>
        <taxon>Magnoliopsida</taxon>
        <taxon>eudicotyledons</taxon>
        <taxon>Gunneridae</taxon>
        <taxon>Pentapetalae</taxon>
        <taxon>rosids</taxon>
        <taxon>fabids</taxon>
        <taxon>Fabales</taxon>
        <taxon>Fabaceae</taxon>
        <taxon>Papilionoideae</taxon>
        <taxon>50 kb inversion clade</taxon>
        <taxon>NPAAA clade</taxon>
        <taxon>Hologalegina</taxon>
        <taxon>IRL clade</taxon>
        <taxon>Trifolieae</taxon>
        <taxon>Trifolium</taxon>
    </lineage>
</organism>
<reference evidence="2 3" key="1">
    <citation type="journal article" date="2018" name="Front. Plant Sci.">
        <title>Red Clover (Trifolium pratense) and Zigzag Clover (T. medium) - A Picture of Genomic Similarities and Differences.</title>
        <authorList>
            <person name="Dluhosova J."/>
            <person name="Istvanek J."/>
            <person name="Nedelnik J."/>
            <person name="Repkova J."/>
        </authorList>
    </citation>
    <scope>NUCLEOTIDE SEQUENCE [LARGE SCALE GENOMIC DNA]</scope>
    <source>
        <strain evidence="3">cv. 10/8</strain>
        <tissue evidence="2">Leaf</tissue>
    </source>
</reference>
<keyword evidence="3" id="KW-1185">Reference proteome</keyword>
<dbReference type="Pfam" id="PF13966">
    <property type="entry name" value="zf-RVT"/>
    <property type="match status" value="1"/>
</dbReference>
<feature type="domain" description="Reverse transcriptase zinc-binding" evidence="1">
    <location>
        <begin position="9"/>
        <end position="79"/>
    </location>
</feature>
<proteinExistence type="predicted"/>